<organism evidence="1 2">
    <name type="scientific">Candidatus Gallacutalibacter pullicola</name>
    <dbReference type="NCBI Taxonomy" id="2840830"/>
    <lineage>
        <taxon>Bacteria</taxon>
        <taxon>Bacillati</taxon>
        <taxon>Bacillota</taxon>
        <taxon>Clostridia</taxon>
        <taxon>Eubacteriales</taxon>
        <taxon>Candidatus Gallacutalibacter</taxon>
    </lineage>
</organism>
<evidence type="ECO:0000313" key="1">
    <source>
        <dbReference type="EMBL" id="HIR56196.1"/>
    </source>
</evidence>
<evidence type="ECO:0000313" key="2">
    <source>
        <dbReference type="Proteomes" id="UP000886785"/>
    </source>
</evidence>
<comment type="caution">
    <text evidence="1">The sequence shown here is derived from an EMBL/GenBank/DDBJ whole genome shotgun (WGS) entry which is preliminary data.</text>
</comment>
<sequence>MENNQILSFERNRYYIGKLLTSADFQTEQSYVNQKRYFLNRMLYGEGVVCGLGVYNLDDQSIMVDSGVALDSMGREVVVSNSVMRKLSAVDGFESLTGSRAMLCLKYSEEAVQPVYAVRESESGGDYQCNHIREGFSLALLDEDAMPPAQELAAPFLSTGTLYEDSRIVVTVTIPAQVSCGKQVRAVLNVSNRGEIPVLFSMKTSFQTPSLVCRDGGHELAVSLEQIKVFPDAPFEQELWFTAIPNPAPESLLIASAGNTLLQIDGEDFGLPQKFLLHFSVEDVEPADLISRAIGSVSMEERQMAGMRELIPIACILLQRTKTTYMIDQILETGVKHYIRLPAFSDLHERMASWFTPSYQAGQASAGQELTSAAPDPEKNVSPIYASGVCEIPLGINARRGQEFYSGEIVHGLGKGNVFVQVGFEYLSEDSRLNTEVRNTIYGDPFLFESENPPIVFGETAVKVMTDRGSFVAAIRLEEDTPLTLATLRWTAIRIPQAENETKLQKMAGKSISAVQPTVVLSTRESHYFSVKFHNMEPCSLTYDLTEKGSGEITPDGIYTAPGKEGVYEIRITCTDMPLITTYAYAVVKNKNAE</sequence>
<gene>
    <name evidence="1" type="ORF">IAA54_00850</name>
</gene>
<dbReference type="Proteomes" id="UP000886785">
    <property type="component" value="Unassembled WGS sequence"/>
</dbReference>
<reference evidence="1" key="2">
    <citation type="journal article" date="2021" name="PeerJ">
        <title>Extensive microbial diversity within the chicken gut microbiome revealed by metagenomics and culture.</title>
        <authorList>
            <person name="Gilroy R."/>
            <person name="Ravi A."/>
            <person name="Getino M."/>
            <person name="Pursley I."/>
            <person name="Horton D.L."/>
            <person name="Alikhan N.F."/>
            <person name="Baker D."/>
            <person name="Gharbi K."/>
            <person name="Hall N."/>
            <person name="Watson M."/>
            <person name="Adriaenssens E.M."/>
            <person name="Foster-Nyarko E."/>
            <person name="Jarju S."/>
            <person name="Secka A."/>
            <person name="Antonio M."/>
            <person name="Oren A."/>
            <person name="Chaudhuri R.R."/>
            <person name="La Ragione R."/>
            <person name="Hildebrand F."/>
            <person name="Pallen M.J."/>
        </authorList>
    </citation>
    <scope>NUCLEOTIDE SEQUENCE</scope>
    <source>
        <strain evidence="1">ChiSjej1B19-7085</strain>
    </source>
</reference>
<dbReference type="AlphaFoldDB" id="A0A9D1J036"/>
<proteinExistence type="predicted"/>
<accession>A0A9D1J036</accession>
<name>A0A9D1J036_9FIRM</name>
<protein>
    <submittedName>
        <fullName evidence="1">Uncharacterized protein</fullName>
    </submittedName>
</protein>
<dbReference type="EMBL" id="DVHF01000010">
    <property type="protein sequence ID" value="HIR56196.1"/>
    <property type="molecule type" value="Genomic_DNA"/>
</dbReference>
<reference evidence="1" key="1">
    <citation type="submission" date="2020-10" db="EMBL/GenBank/DDBJ databases">
        <authorList>
            <person name="Gilroy R."/>
        </authorList>
    </citation>
    <scope>NUCLEOTIDE SEQUENCE</scope>
    <source>
        <strain evidence="1">ChiSjej1B19-7085</strain>
    </source>
</reference>